<name>A0A8J5XPT1_DIALT</name>
<evidence type="ECO:0000256" key="1">
    <source>
        <dbReference type="ARBA" id="ARBA00007320"/>
    </source>
</evidence>
<feature type="compositionally biased region" description="Basic residues" evidence="4">
    <location>
        <begin position="89"/>
        <end position="121"/>
    </location>
</feature>
<reference evidence="6" key="1">
    <citation type="submission" date="2021-05" db="EMBL/GenBank/DDBJ databases">
        <title>The genome of the haptophyte Pavlova lutheri (Diacronema luteri, Pavlovales) - a model for lipid biosynthesis in eukaryotic algae.</title>
        <authorList>
            <person name="Hulatt C.J."/>
            <person name="Posewitz M.C."/>
        </authorList>
    </citation>
    <scope>NUCLEOTIDE SEQUENCE</scope>
    <source>
        <strain evidence="6">NIVA-4/92</strain>
    </source>
</reference>
<dbReference type="NCBIfam" id="TIGR01071">
    <property type="entry name" value="rplO_bact"/>
    <property type="match status" value="1"/>
</dbReference>
<dbReference type="GO" id="GO:0006412">
    <property type="term" value="P:translation"/>
    <property type="evidence" value="ECO:0007669"/>
    <property type="project" value="InterPro"/>
</dbReference>
<dbReference type="Pfam" id="PF00828">
    <property type="entry name" value="Ribosomal_L27A"/>
    <property type="match status" value="1"/>
</dbReference>
<keyword evidence="3" id="KW-0687">Ribonucleoprotein</keyword>
<dbReference type="Gene3D" id="3.100.10.10">
    <property type="match status" value="1"/>
</dbReference>
<organism evidence="6 7">
    <name type="scientific">Diacronema lutheri</name>
    <name type="common">Unicellular marine alga</name>
    <name type="synonym">Monochrysis lutheri</name>
    <dbReference type="NCBI Taxonomy" id="2081491"/>
    <lineage>
        <taxon>Eukaryota</taxon>
        <taxon>Haptista</taxon>
        <taxon>Haptophyta</taxon>
        <taxon>Pavlovophyceae</taxon>
        <taxon>Pavlovales</taxon>
        <taxon>Pavlovaceae</taxon>
        <taxon>Diacronema</taxon>
    </lineage>
</organism>
<evidence type="ECO:0000256" key="4">
    <source>
        <dbReference type="SAM" id="MobiDB-lite"/>
    </source>
</evidence>
<dbReference type="InterPro" id="IPR030878">
    <property type="entry name" value="Ribosomal_uL15"/>
</dbReference>
<keyword evidence="2" id="KW-0689">Ribosomal protein</keyword>
<feature type="region of interest" description="Disordered" evidence="4">
    <location>
        <begin position="88"/>
        <end position="121"/>
    </location>
</feature>
<dbReference type="EMBL" id="JAGTXO010000005">
    <property type="protein sequence ID" value="KAG8467849.1"/>
    <property type="molecule type" value="Genomic_DNA"/>
</dbReference>
<evidence type="ECO:0000256" key="3">
    <source>
        <dbReference type="ARBA" id="ARBA00023274"/>
    </source>
</evidence>
<gene>
    <name evidence="6" type="ORF">KFE25_006901</name>
</gene>
<feature type="domain" description="Large ribosomal subunit protein uL15/eL18" evidence="5">
    <location>
        <begin position="155"/>
        <end position="234"/>
    </location>
</feature>
<dbReference type="Proteomes" id="UP000751190">
    <property type="component" value="Unassembled WGS sequence"/>
</dbReference>
<dbReference type="InterPro" id="IPR021131">
    <property type="entry name" value="Ribosomal_uL15/eL18"/>
</dbReference>
<comment type="similarity">
    <text evidence="1">Belongs to the universal ribosomal protein uL15 family.</text>
</comment>
<dbReference type="PANTHER" id="PTHR12934">
    <property type="entry name" value="50S RIBOSOMAL PROTEIN L15"/>
    <property type="match status" value="1"/>
</dbReference>
<evidence type="ECO:0000313" key="6">
    <source>
        <dbReference type="EMBL" id="KAG8467849.1"/>
    </source>
</evidence>
<dbReference type="OrthoDB" id="361383at2759"/>
<dbReference type="GO" id="GO:0003735">
    <property type="term" value="F:structural constituent of ribosome"/>
    <property type="evidence" value="ECO:0007669"/>
    <property type="project" value="InterPro"/>
</dbReference>
<dbReference type="InterPro" id="IPR005749">
    <property type="entry name" value="Ribosomal_uL15_bac-type"/>
</dbReference>
<keyword evidence="7" id="KW-1185">Reference proteome</keyword>
<dbReference type="AlphaFoldDB" id="A0A8J5XPT1"/>
<evidence type="ECO:0000313" key="7">
    <source>
        <dbReference type="Proteomes" id="UP000751190"/>
    </source>
</evidence>
<dbReference type="PANTHER" id="PTHR12934:SF11">
    <property type="entry name" value="LARGE RIBOSOMAL SUBUNIT PROTEIN UL15M"/>
    <property type="match status" value="1"/>
</dbReference>
<sequence length="293" mass="31004">MLARRVAVRAAAAAPGAVLRAGSLLGRLLGTPSVRAISALSPPRWASLPAAPLRLGPLHVGCVRLISDAAAPRKVGLLALDNLAPNPGAHKRARRVGRGRGGGRGKTSGRGHKGAGARKGNKIPYAGFAGGQAPLYRRIPKRGFTNARFKREFAELNLDTLAHMIRTNRLRVDPEREIGLKELSDCGAVSIAAHHAGVKLLGTGADDFDVPIKLAVSAASSSAIDAIERAGGSIRTVFHDRVGLRAVLSPHKFAVLPRPAYPPPRLMARYMDEAKRGYLSHLNAQPEQPHAAL</sequence>
<dbReference type="SUPFAM" id="SSF52080">
    <property type="entry name" value="Ribosomal proteins L15p and L18e"/>
    <property type="match status" value="1"/>
</dbReference>
<dbReference type="HAMAP" id="MF_01341">
    <property type="entry name" value="Ribosomal_uL15"/>
    <property type="match status" value="1"/>
</dbReference>
<dbReference type="InterPro" id="IPR036227">
    <property type="entry name" value="Ribosomal_uL15/eL18_sf"/>
</dbReference>
<evidence type="ECO:0000259" key="5">
    <source>
        <dbReference type="Pfam" id="PF00828"/>
    </source>
</evidence>
<proteinExistence type="inferred from homology"/>
<dbReference type="GO" id="GO:0005762">
    <property type="term" value="C:mitochondrial large ribosomal subunit"/>
    <property type="evidence" value="ECO:0007669"/>
    <property type="project" value="TreeGrafter"/>
</dbReference>
<dbReference type="OMA" id="EPGWLVN"/>
<evidence type="ECO:0000256" key="2">
    <source>
        <dbReference type="ARBA" id="ARBA00022980"/>
    </source>
</evidence>
<accession>A0A8J5XPT1</accession>
<comment type="caution">
    <text evidence="6">The sequence shown here is derived from an EMBL/GenBank/DDBJ whole genome shotgun (WGS) entry which is preliminary data.</text>
</comment>
<protein>
    <recommendedName>
        <fullName evidence="5">Large ribosomal subunit protein uL15/eL18 domain-containing protein</fullName>
    </recommendedName>
</protein>